<evidence type="ECO:0000256" key="3">
    <source>
        <dbReference type="RuleBase" id="RU361153"/>
    </source>
</evidence>
<dbReference type="PANTHER" id="PTHR31308:SF3">
    <property type="entry name" value="ENDOGLYCOCERAMIDASE"/>
    <property type="match status" value="1"/>
</dbReference>
<feature type="domain" description="Glycoside hydrolase family 5" evidence="4">
    <location>
        <begin position="58"/>
        <end position="367"/>
    </location>
</feature>
<dbReference type="InterPro" id="IPR052066">
    <property type="entry name" value="Glycosphingolipid_Hydrolases"/>
</dbReference>
<dbReference type="InterPro" id="IPR001547">
    <property type="entry name" value="Glyco_hydro_5"/>
</dbReference>
<keyword evidence="6" id="KW-1185">Reference proteome</keyword>
<evidence type="ECO:0000259" key="4">
    <source>
        <dbReference type="Pfam" id="PF00150"/>
    </source>
</evidence>
<dbReference type="RefSeq" id="WP_338201627.1">
    <property type="nucleotide sequence ID" value="NZ_JAEKNR010000116.1"/>
</dbReference>
<organism evidence="5 6">
    <name type="scientific">Candidatus Nephthysia bennettiae</name>
    <dbReference type="NCBI Taxonomy" id="3127016"/>
    <lineage>
        <taxon>Bacteria</taxon>
        <taxon>Bacillati</taxon>
        <taxon>Candidatus Dormiibacterota</taxon>
        <taxon>Candidatus Dormibacteria</taxon>
        <taxon>Candidatus Dormibacterales</taxon>
        <taxon>Candidatus Dormibacteraceae</taxon>
        <taxon>Candidatus Nephthysia</taxon>
    </lineage>
</organism>
<evidence type="ECO:0000313" key="6">
    <source>
        <dbReference type="Proteomes" id="UP000612893"/>
    </source>
</evidence>
<name>A0A934K8F5_9BACT</name>
<sequence>MRWKLRVVALGLVAMAAAYLYFPTASLEARAPAPARPAAGPLPWISVSSSGADRRLVDDQGRTVLLRGFNSEALLEYPDHRASPLEPEDLQIMRQSGFDVVRLPISWSSLEPARGRLDRSYLDAIVRLVDLVNSYGLYVIVDMHFSLSWSPRFGGPGAPDWAQVPLYPDLHRSSSWQLGVVLNPASVAATTYFWTSGDWQRDFEIVWETVAERLRDRSGVVGYDLRNEPHPLPIPPRAFDNHDLWPFYQRTIEAIARRDPNHLYIVEADSWGTGGTTVRQLRAPGLVYSPHLYYGSFAPPAFDGHPQGLRSYLSARLDEAAALGAPAWVGETGFDGAQPEAAAFADQALDAYDDLGVGWAWWQWRQNGGWGIRSYDGRSLNAGYLRHLARPFLAAAPVGVHAGRGDGLRGHLRITVAANHADGAVDVSWPGTTLPSPVVAAACVSAHEWRPAAGTLVLRLKPGQSCAIELAAAA</sequence>
<comment type="similarity">
    <text evidence="3">Belongs to the glycosyl hydrolase 5 (cellulase A) family.</text>
</comment>
<protein>
    <submittedName>
        <fullName evidence="5">Cellulase family glycosylhydrolase</fullName>
    </submittedName>
</protein>
<proteinExistence type="inferred from homology"/>
<reference evidence="5" key="1">
    <citation type="submission" date="2020-10" db="EMBL/GenBank/DDBJ databases">
        <title>Ca. Dormibacterota MAGs.</title>
        <authorList>
            <person name="Montgomery K."/>
        </authorList>
    </citation>
    <scope>NUCLEOTIDE SEQUENCE [LARGE SCALE GENOMIC DNA]</scope>
    <source>
        <strain evidence="5">SC8812_S17_10</strain>
    </source>
</reference>
<evidence type="ECO:0000256" key="2">
    <source>
        <dbReference type="ARBA" id="ARBA00023295"/>
    </source>
</evidence>
<dbReference type="EMBL" id="JAEKNR010000116">
    <property type="protein sequence ID" value="MBJ7598543.1"/>
    <property type="molecule type" value="Genomic_DNA"/>
</dbReference>
<dbReference type="SUPFAM" id="SSF51445">
    <property type="entry name" value="(Trans)glycosidases"/>
    <property type="match status" value="1"/>
</dbReference>
<accession>A0A934K8F5</accession>
<dbReference type="PANTHER" id="PTHR31308">
    <property type="match status" value="1"/>
</dbReference>
<keyword evidence="1 3" id="KW-0378">Hydrolase</keyword>
<evidence type="ECO:0000256" key="1">
    <source>
        <dbReference type="ARBA" id="ARBA00022801"/>
    </source>
</evidence>
<evidence type="ECO:0000313" key="5">
    <source>
        <dbReference type="EMBL" id="MBJ7598543.1"/>
    </source>
</evidence>
<dbReference type="AlphaFoldDB" id="A0A934K8F5"/>
<comment type="caution">
    <text evidence="5">The sequence shown here is derived from an EMBL/GenBank/DDBJ whole genome shotgun (WGS) entry which is preliminary data.</text>
</comment>
<dbReference type="GO" id="GO:0016798">
    <property type="term" value="F:hydrolase activity, acting on glycosyl bonds"/>
    <property type="evidence" value="ECO:0007669"/>
    <property type="project" value="UniProtKB-KW"/>
</dbReference>
<dbReference type="Gene3D" id="3.20.20.80">
    <property type="entry name" value="Glycosidases"/>
    <property type="match status" value="1"/>
</dbReference>
<keyword evidence="2 3" id="KW-0326">Glycosidase</keyword>
<dbReference type="InterPro" id="IPR017853">
    <property type="entry name" value="GH"/>
</dbReference>
<gene>
    <name evidence="5" type="ORF">JF922_10725</name>
</gene>
<dbReference type="Pfam" id="PF00150">
    <property type="entry name" value="Cellulase"/>
    <property type="match status" value="1"/>
</dbReference>
<dbReference type="Proteomes" id="UP000612893">
    <property type="component" value="Unassembled WGS sequence"/>
</dbReference>